<keyword evidence="3" id="KW-1185">Reference proteome</keyword>
<evidence type="ECO:0000259" key="1">
    <source>
        <dbReference type="Pfam" id="PF07484"/>
    </source>
</evidence>
<dbReference type="EMBL" id="JPLY01000005">
    <property type="protein sequence ID" value="KFC19012.1"/>
    <property type="molecule type" value="Genomic_DNA"/>
</dbReference>
<dbReference type="Pfam" id="PF07484">
    <property type="entry name" value="Collar"/>
    <property type="match status" value="1"/>
</dbReference>
<evidence type="ECO:0000313" key="3">
    <source>
        <dbReference type="Proteomes" id="UP000028623"/>
    </source>
</evidence>
<dbReference type="STRING" id="421072.SAMN04488097_3503"/>
<evidence type="ECO:0000313" key="2">
    <source>
        <dbReference type="EMBL" id="KFC19012.1"/>
    </source>
</evidence>
<feature type="domain" description="Phage tail collar" evidence="1">
    <location>
        <begin position="15"/>
        <end position="70"/>
    </location>
</feature>
<protein>
    <recommendedName>
        <fullName evidence="1">Phage tail collar domain-containing protein</fullName>
    </recommendedName>
</protein>
<dbReference type="AlphaFoldDB" id="A0A085B967"/>
<reference evidence="2 3" key="1">
    <citation type="submission" date="2014-07" db="EMBL/GenBank/DDBJ databases">
        <title>Epilithonimonas lactis LMG 22401 Genome.</title>
        <authorList>
            <person name="Pipes S.E."/>
            <person name="Stropko S.J."/>
        </authorList>
    </citation>
    <scope>NUCLEOTIDE SEQUENCE [LARGE SCALE GENOMIC DNA]</scope>
    <source>
        <strain evidence="2 3">LMG 24401</strain>
    </source>
</reference>
<name>A0A085B967_9FLAO</name>
<comment type="caution">
    <text evidence="2">The sequence shown here is derived from an EMBL/GenBank/DDBJ whole genome shotgun (WGS) entry which is preliminary data.</text>
</comment>
<accession>A0A085B967</accession>
<organism evidence="2 3">
    <name type="scientific">Epilithonimonas lactis</name>
    <dbReference type="NCBI Taxonomy" id="421072"/>
    <lineage>
        <taxon>Bacteria</taxon>
        <taxon>Pseudomonadati</taxon>
        <taxon>Bacteroidota</taxon>
        <taxon>Flavobacteriia</taxon>
        <taxon>Flavobacteriales</taxon>
        <taxon>Weeksellaceae</taxon>
        <taxon>Chryseobacterium group</taxon>
        <taxon>Epilithonimonas</taxon>
    </lineage>
</organism>
<dbReference type="SUPFAM" id="SSF88874">
    <property type="entry name" value="Receptor-binding domain of short tail fibre protein gp12"/>
    <property type="match status" value="1"/>
</dbReference>
<dbReference type="InterPro" id="IPR037053">
    <property type="entry name" value="Phage_tail_collar_dom_sf"/>
</dbReference>
<dbReference type="InterPro" id="IPR011083">
    <property type="entry name" value="Phage_tail_collar_dom"/>
</dbReference>
<proteinExistence type="predicted"/>
<dbReference type="Proteomes" id="UP000028623">
    <property type="component" value="Unassembled WGS sequence"/>
</dbReference>
<dbReference type="Gene3D" id="3.90.1340.10">
    <property type="entry name" value="Phage tail collar domain"/>
    <property type="match status" value="1"/>
</dbReference>
<sequence>MCCAKLSAQIEPFIGQIMFVPYTFAPKGWRDCDGSLLPIAQNQALFALLGVTYGGNGQTKFALPDMRGRLVIDDGNGANLSTYQLGQIGGQENITLTVAQIPAHNHGVTATNSDGNANSPANAFLANTKALDKEYSNATSDSTMKADALSTAGASAPHYNMMPTTAMKCVIATEGIFPPRN</sequence>
<dbReference type="eggNOG" id="COG4675">
    <property type="taxonomic scope" value="Bacteria"/>
</dbReference>
<gene>
    <name evidence="2" type="ORF">IO89_15950</name>
</gene>